<dbReference type="AlphaFoldDB" id="A0A1V6N5E5"/>
<dbReference type="RefSeq" id="WP_080459492.1">
    <property type="nucleotide sequence ID" value="NZ_JXMW01000001.1"/>
</dbReference>
<dbReference type="PROSITE" id="PS50977">
    <property type="entry name" value="HTH_TETR_2"/>
    <property type="match status" value="1"/>
</dbReference>
<dbReference type="InterPro" id="IPR050624">
    <property type="entry name" value="HTH-type_Tx_Regulator"/>
</dbReference>
<reference evidence="4 5" key="1">
    <citation type="submission" date="2014-12" db="EMBL/GenBank/DDBJ databases">
        <title>Genome sequence of Methanobrevibacter arboriphilicus DH1, DSM1125.</title>
        <authorList>
            <person name="Poehlein A."/>
            <person name="Thauer R.K."/>
            <person name="Seedorf H."/>
            <person name="Daniel R."/>
        </authorList>
    </citation>
    <scope>NUCLEOTIDE SEQUENCE [LARGE SCALE GENOMIC DNA]</scope>
    <source>
        <strain evidence="4 5">DH1</strain>
    </source>
</reference>
<dbReference type="PANTHER" id="PTHR43479:SF11">
    <property type="entry name" value="ACREF_ENVCD OPERON REPRESSOR-RELATED"/>
    <property type="match status" value="1"/>
</dbReference>
<name>A0A1V6N5E5_METAZ</name>
<dbReference type="InterPro" id="IPR009057">
    <property type="entry name" value="Homeodomain-like_sf"/>
</dbReference>
<dbReference type="SUPFAM" id="SSF46689">
    <property type="entry name" value="Homeodomain-like"/>
    <property type="match status" value="1"/>
</dbReference>
<organism evidence="4 5">
    <name type="scientific">Methanobrevibacter arboriphilus JCM 13429 = DSM 1125</name>
    <dbReference type="NCBI Taxonomy" id="1300164"/>
    <lineage>
        <taxon>Archaea</taxon>
        <taxon>Methanobacteriati</taxon>
        <taxon>Methanobacteriota</taxon>
        <taxon>Methanomada group</taxon>
        <taxon>Methanobacteria</taxon>
        <taxon>Methanobacteriales</taxon>
        <taxon>Methanobacteriaceae</taxon>
        <taxon>Methanobrevibacter</taxon>
    </lineage>
</organism>
<comment type="caution">
    <text evidence="4">The sequence shown here is derived from an EMBL/GenBank/DDBJ whole genome shotgun (WGS) entry which is preliminary data.</text>
</comment>
<evidence type="ECO:0000313" key="4">
    <source>
        <dbReference type="EMBL" id="OQD59875.1"/>
    </source>
</evidence>
<evidence type="ECO:0000313" key="5">
    <source>
        <dbReference type="Proteomes" id="UP000191661"/>
    </source>
</evidence>
<dbReference type="Pfam" id="PF00440">
    <property type="entry name" value="TetR_N"/>
    <property type="match status" value="1"/>
</dbReference>
<keyword evidence="1 2" id="KW-0238">DNA-binding</keyword>
<evidence type="ECO:0000259" key="3">
    <source>
        <dbReference type="PROSITE" id="PS50977"/>
    </source>
</evidence>
<sequence>MNTKDKIVESTFLLSMEYGYDNVSIKQIKEKSGIAASSIYHHYKNKDAILFYMIQKYFVEKTIELKKLYYEFEGTFIEKLKFIYYRSIGIDIQNNKIPIQKINGETIDYKKYYLMINSIYHQHPEYRDLFDNTTHNVIQIFKELVDEFIYKKELDINISPNKMALFLFTNIKGFINLWMTLSDSDVDEIIDANLEAIKEIIS</sequence>
<dbReference type="PRINTS" id="PR00455">
    <property type="entry name" value="HTHTETR"/>
</dbReference>
<accession>A0A1V6N5E5</accession>
<evidence type="ECO:0000256" key="2">
    <source>
        <dbReference type="PROSITE-ProRule" id="PRU00335"/>
    </source>
</evidence>
<dbReference type="EMBL" id="JXMW01000001">
    <property type="protein sequence ID" value="OQD59875.1"/>
    <property type="molecule type" value="Genomic_DNA"/>
</dbReference>
<gene>
    <name evidence="4" type="ORF">MBBAR_1c02850</name>
</gene>
<feature type="domain" description="HTH tetR-type" evidence="3">
    <location>
        <begin position="1"/>
        <end position="61"/>
    </location>
</feature>
<dbReference type="InterPro" id="IPR036271">
    <property type="entry name" value="Tet_transcr_reg_TetR-rel_C_sf"/>
</dbReference>
<feature type="DNA-binding region" description="H-T-H motif" evidence="2">
    <location>
        <begin position="24"/>
        <end position="43"/>
    </location>
</feature>
<dbReference type="Gene3D" id="1.10.357.10">
    <property type="entry name" value="Tetracycline Repressor, domain 2"/>
    <property type="match status" value="1"/>
</dbReference>
<dbReference type="GO" id="GO:0003677">
    <property type="term" value="F:DNA binding"/>
    <property type="evidence" value="ECO:0007669"/>
    <property type="project" value="UniProtKB-UniRule"/>
</dbReference>
<keyword evidence="5" id="KW-1185">Reference proteome</keyword>
<dbReference type="Proteomes" id="UP000191661">
    <property type="component" value="Unassembled WGS sequence"/>
</dbReference>
<proteinExistence type="predicted"/>
<evidence type="ECO:0000256" key="1">
    <source>
        <dbReference type="ARBA" id="ARBA00023125"/>
    </source>
</evidence>
<protein>
    <submittedName>
        <fullName evidence="4">Transcriptional regulator</fullName>
    </submittedName>
</protein>
<dbReference type="OrthoDB" id="135877at2157"/>
<dbReference type="SUPFAM" id="SSF48498">
    <property type="entry name" value="Tetracyclin repressor-like, C-terminal domain"/>
    <property type="match status" value="1"/>
</dbReference>
<dbReference type="PANTHER" id="PTHR43479">
    <property type="entry name" value="ACREF/ENVCD OPERON REPRESSOR-RELATED"/>
    <property type="match status" value="1"/>
</dbReference>
<dbReference type="Gene3D" id="1.10.10.60">
    <property type="entry name" value="Homeodomain-like"/>
    <property type="match status" value="1"/>
</dbReference>
<dbReference type="InterPro" id="IPR001647">
    <property type="entry name" value="HTH_TetR"/>
</dbReference>